<dbReference type="EMBL" id="JAGKQM010000017">
    <property type="protein sequence ID" value="KAH0869754.1"/>
    <property type="molecule type" value="Genomic_DNA"/>
</dbReference>
<accession>A0ABQ7YNF4</accession>
<gene>
    <name evidence="4" type="ORF">HID58_076776</name>
</gene>
<proteinExistence type="predicted"/>
<evidence type="ECO:0000259" key="3">
    <source>
        <dbReference type="PROSITE" id="PS50181"/>
    </source>
</evidence>
<keyword evidence="2" id="KW-0677">Repeat</keyword>
<keyword evidence="5" id="KW-1185">Reference proteome</keyword>
<protein>
    <recommendedName>
        <fullName evidence="3">F-box domain-containing protein</fullName>
    </recommendedName>
</protein>
<dbReference type="InterPro" id="IPR001810">
    <property type="entry name" value="F-box_dom"/>
</dbReference>
<evidence type="ECO:0000313" key="5">
    <source>
        <dbReference type="Proteomes" id="UP000824890"/>
    </source>
</evidence>
<evidence type="ECO:0000256" key="2">
    <source>
        <dbReference type="ARBA" id="ARBA00022737"/>
    </source>
</evidence>
<dbReference type="SUPFAM" id="SSF117281">
    <property type="entry name" value="Kelch motif"/>
    <property type="match status" value="1"/>
</dbReference>
<comment type="caution">
    <text evidence="4">The sequence shown here is derived from an EMBL/GenBank/DDBJ whole genome shotgun (WGS) entry which is preliminary data.</text>
</comment>
<dbReference type="Gene3D" id="2.120.10.80">
    <property type="entry name" value="Kelch-type beta propeller"/>
    <property type="match status" value="1"/>
</dbReference>
<dbReference type="InterPro" id="IPR052439">
    <property type="entry name" value="F-box/Kelch-repeat"/>
</dbReference>
<feature type="domain" description="F-box" evidence="3">
    <location>
        <begin position="77"/>
        <end position="123"/>
    </location>
</feature>
<dbReference type="SUPFAM" id="SSF81383">
    <property type="entry name" value="F-box domain"/>
    <property type="match status" value="1"/>
</dbReference>
<sequence length="486" mass="55410">MSKAYVVAKGMDYYQEMLALGQDHTGRIRASSSRSRPRKVRIREYKIPDLNEDPCLDLDEEETREVVVFRPQDADYSQNVPQLPYELEVEILARLPRFEYWKLKFLNKRFSRLLNEGKIFKVRRDRGLVEPSVFMRSHGDTKWTMFDKNFENYQEVPELPLPSDSSFFLGDKESLCAGTHLIVTGNEGESIALWRYELETSKWFKGPAMITPRILFASATCGSVAFLAGGLKMYGDTSKEVVNEAEKYDSRTKTWTRLRGMNKRRQFCSGCYLRGKFYVLGGKDENDKNLTCGERYDELTDSWELIPDILKDVSFSSVQSPPLIAVVNDNLYSLETSGNELRVYDTNANAWKKLGDVPVRAKSNGGWGVAFRSLGDKLLVIGESVGPSRTETMSVYTCRPSANPEEKLLWEESKGCCGVKLSHFILNCCGLFSGASRNKGGRFNVKQDFKDTLQDVRPSVSQDELRIYNNRNNQFGSYKPFKTETG</sequence>
<dbReference type="InterPro" id="IPR006652">
    <property type="entry name" value="Kelch_1"/>
</dbReference>
<dbReference type="PANTHER" id="PTHR46122:SF15">
    <property type="entry name" value="F-BOX DOMAIN-CONTAINING PROTEIN"/>
    <property type="match status" value="1"/>
</dbReference>
<evidence type="ECO:0000313" key="4">
    <source>
        <dbReference type="EMBL" id="KAH0869754.1"/>
    </source>
</evidence>
<dbReference type="Pfam" id="PF01344">
    <property type="entry name" value="Kelch_1"/>
    <property type="match status" value="2"/>
</dbReference>
<dbReference type="Proteomes" id="UP000824890">
    <property type="component" value="Unassembled WGS sequence"/>
</dbReference>
<keyword evidence="1" id="KW-0880">Kelch repeat</keyword>
<dbReference type="PROSITE" id="PS50181">
    <property type="entry name" value="FBOX"/>
    <property type="match status" value="1"/>
</dbReference>
<reference evidence="4 5" key="1">
    <citation type="submission" date="2021-05" db="EMBL/GenBank/DDBJ databases">
        <title>Genome Assembly of Synthetic Allotetraploid Brassica napus Reveals Homoeologous Exchanges between Subgenomes.</title>
        <authorList>
            <person name="Davis J.T."/>
        </authorList>
    </citation>
    <scope>NUCLEOTIDE SEQUENCE [LARGE SCALE GENOMIC DNA]</scope>
    <source>
        <strain evidence="5">cv. Da-Ae</strain>
        <tissue evidence="4">Seedling</tissue>
    </source>
</reference>
<dbReference type="PANTHER" id="PTHR46122">
    <property type="entry name" value="GALACTOSE OXIDASE/KELCH REPEAT PROTEIN-RELATED"/>
    <property type="match status" value="1"/>
</dbReference>
<name>A0ABQ7YNF4_BRANA</name>
<evidence type="ECO:0000256" key="1">
    <source>
        <dbReference type="ARBA" id="ARBA00022441"/>
    </source>
</evidence>
<dbReference type="InterPro" id="IPR015915">
    <property type="entry name" value="Kelch-typ_b-propeller"/>
</dbReference>
<organism evidence="4 5">
    <name type="scientific">Brassica napus</name>
    <name type="common">Rape</name>
    <dbReference type="NCBI Taxonomy" id="3708"/>
    <lineage>
        <taxon>Eukaryota</taxon>
        <taxon>Viridiplantae</taxon>
        <taxon>Streptophyta</taxon>
        <taxon>Embryophyta</taxon>
        <taxon>Tracheophyta</taxon>
        <taxon>Spermatophyta</taxon>
        <taxon>Magnoliopsida</taxon>
        <taxon>eudicotyledons</taxon>
        <taxon>Gunneridae</taxon>
        <taxon>Pentapetalae</taxon>
        <taxon>rosids</taxon>
        <taxon>malvids</taxon>
        <taxon>Brassicales</taxon>
        <taxon>Brassicaceae</taxon>
        <taxon>Brassiceae</taxon>
        <taxon>Brassica</taxon>
    </lineage>
</organism>
<feature type="non-terminal residue" evidence="4">
    <location>
        <position position="486"/>
    </location>
</feature>
<dbReference type="InterPro" id="IPR036047">
    <property type="entry name" value="F-box-like_dom_sf"/>
</dbReference>